<accession>A0A5C3E5R2</accession>
<feature type="region of interest" description="Disordered" evidence="1">
    <location>
        <begin position="232"/>
        <end position="358"/>
    </location>
</feature>
<reference evidence="2 3" key="1">
    <citation type="submission" date="2018-03" db="EMBL/GenBank/DDBJ databases">
        <authorList>
            <person name="Guldener U."/>
        </authorList>
    </citation>
    <scope>NUCLEOTIDE SEQUENCE [LARGE SCALE GENOMIC DNA]</scope>
    <source>
        <strain evidence="2 3">NBRC100155</strain>
    </source>
</reference>
<feature type="region of interest" description="Disordered" evidence="1">
    <location>
        <begin position="569"/>
        <end position="595"/>
    </location>
</feature>
<dbReference type="EMBL" id="OOIN01000013">
    <property type="protein sequence ID" value="SPO26033.1"/>
    <property type="molecule type" value="Genomic_DNA"/>
</dbReference>
<evidence type="ECO:0000313" key="2">
    <source>
        <dbReference type="EMBL" id="SPO26033.1"/>
    </source>
</evidence>
<dbReference type="OrthoDB" id="2556360at2759"/>
<keyword evidence="3" id="KW-1185">Reference proteome</keyword>
<dbReference type="Proteomes" id="UP000324022">
    <property type="component" value="Unassembled WGS sequence"/>
</dbReference>
<feature type="compositionally biased region" description="Low complexity" evidence="1">
    <location>
        <begin position="318"/>
        <end position="334"/>
    </location>
</feature>
<feature type="compositionally biased region" description="Basic and acidic residues" evidence="1">
    <location>
        <begin position="569"/>
        <end position="578"/>
    </location>
</feature>
<feature type="compositionally biased region" description="Low complexity" evidence="1">
    <location>
        <begin position="232"/>
        <end position="248"/>
    </location>
</feature>
<dbReference type="AlphaFoldDB" id="A0A5C3E5R2"/>
<organism evidence="2 3">
    <name type="scientific">Ustilago trichophora</name>
    <dbReference type="NCBI Taxonomy" id="86804"/>
    <lineage>
        <taxon>Eukaryota</taxon>
        <taxon>Fungi</taxon>
        <taxon>Dikarya</taxon>
        <taxon>Basidiomycota</taxon>
        <taxon>Ustilaginomycotina</taxon>
        <taxon>Ustilaginomycetes</taxon>
        <taxon>Ustilaginales</taxon>
        <taxon>Ustilaginaceae</taxon>
        <taxon>Ustilago</taxon>
    </lineage>
</organism>
<protein>
    <submittedName>
        <fullName evidence="2">Uncharacterized protein</fullName>
    </submittedName>
</protein>
<evidence type="ECO:0000256" key="1">
    <source>
        <dbReference type="SAM" id="MobiDB-lite"/>
    </source>
</evidence>
<sequence>MANTAEQRGFWLSCQGQSLAEELPVQQPISPPFAKVLVTGVQGESFQLRISKDVYRYGAHVYFRGKAKNRWEYFFDAIPDLAYLHRHRDPAVTQHADPFWECWFPKWIFGQTNLVWAVVVPLTREGRYDGFGQQVAFVLKAQPRHWQVANADELLIQRLMEITLGPKEEEDDQNRQTAHAAATPPPDSESSTPIVRTSDHPVRQPEPGPSFDPFAAKAAESRRFVKISQQPLPSSSLLRQPSALRRPAVPLQPSVRPIAEATQPDLESRRDFKHTIRPSVLEPPPPRTHTPARTEDAVRTPTPQVPNPAQVPSPIRVQAAARAHRQTQTSSRSRSNIRTHDAIDSDYSSDDDDDTPFSELLRPLTDLEVSAIGLATPEANAGPRKSKRIQQLRRRASSSAEADAYRFLPIRPTDRWKDIERLESFWHLPVTANAELRFLLTVELDPHDISDADSTSSRELQSEEESDDESGRDNSKDLVPVQEVPNWIRQITGGDVSVRRQDLACPVRDVSFEDTLASIPTLSHSPSPTPVRKKAWNGIPCQKYNHIGLLDPVLNQRYEIRICEAAEKAKANKAEANKAKTKARKARERRRQLRR</sequence>
<feature type="region of interest" description="Disordered" evidence="1">
    <location>
        <begin position="449"/>
        <end position="479"/>
    </location>
</feature>
<evidence type="ECO:0000313" key="3">
    <source>
        <dbReference type="Proteomes" id="UP000324022"/>
    </source>
</evidence>
<gene>
    <name evidence="2" type="ORF">UTRI_02307</name>
</gene>
<feature type="compositionally biased region" description="Basic residues" evidence="1">
    <location>
        <begin position="579"/>
        <end position="595"/>
    </location>
</feature>
<name>A0A5C3E5R2_9BASI</name>
<feature type="compositionally biased region" description="Acidic residues" evidence="1">
    <location>
        <begin position="347"/>
        <end position="356"/>
    </location>
</feature>
<proteinExistence type="predicted"/>
<feature type="region of interest" description="Disordered" evidence="1">
    <location>
        <begin position="168"/>
        <end position="214"/>
    </location>
</feature>